<evidence type="ECO:0000313" key="3">
    <source>
        <dbReference type="Proteomes" id="UP000638263"/>
    </source>
</evidence>
<comment type="caution">
    <text evidence="2">The sequence shown here is derived from an EMBL/GenBank/DDBJ whole genome shotgun (WGS) entry which is preliminary data.</text>
</comment>
<proteinExistence type="predicted"/>
<feature type="region of interest" description="Disordered" evidence="1">
    <location>
        <begin position="1"/>
        <end position="22"/>
    </location>
</feature>
<protein>
    <submittedName>
        <fullName evidence="2">Uncharacterized protein</fullName>
    </submittedName>
</protein>
<evidence type="ECO:0000313" key="2">
    <source>
        <dbReference type="EMBL" id="GGL22199.1"/>
    </source>
</evidence>
<gene>
    <name evidence="2" type="ORF">GCM10011588_41510</name>
</gene>
<feature type="compositionally biased region" description="Basic and acidic residues" evidence="1">
    <location>
        <begin position="1"/>
        <end position="11"/>
    </location>
</feature>
<keyword evidence="3" id="KW-1185">Reference proteome</keyword>
<organism evidence="2 3">
    <name type="scientific">Nocardia jinanensis</name>
    <dbReference type="NCBI Taxonomy" id="382504"/>
    <lineage>
        <taxon>Bacteria</taxon>
        <taxon>Bacillati</taxon>
        <taxon>Actinomycetota</taxon>
        <taxon>Actinomycetes</taxon>
        <taxon>Mycobacteriales</taxon>
        <taxon>Nocardiaceae</taxon>
        <taxon>Nocardia</taxon>
    </lineage>
</organism>
<dbReference type="AlphaFoldDB" id="A0A917RSN6"/>
<reference evidence="2" key="1">
    <citation type="journal article" date="2014" name="Int. J. Syst. Evol. Microbiol.">
        <title>Complete genome sequence of Corynebacterium casei LMG S-19264T (=DSM 44701T), isolated from a smear-ripened cheese.</title>
        <authorList>
            <consortium name="US DOE Joint Genome Institute (JGI-PGF)"/>
            <person name="Walter F."/>
            <person name="Albersmeier A."/>
            <person name="Kalinowski J."/>
            <person name="Ruckert C."/>
        </authorList>
    </citation>
    <scope>NUCLEOTIDE SEQUENCE</scope>
    <source>
        <strain evidence="2">CGMCC 4.3508</strain>
    </source>
</reference>
<reference evidence="2" key="2">
    <citation type="submission" date="2020-09" db="EMBL/GenBank/DDBJ databases">
        <authorList>
            <person name="Sun Q."/>
            <person name="Zhou Y."/>
        </authorList>
    </citation>
    <scope>NUCLEOTIDE SEQUENCE</scope>
    <source>
        <strain evidence="2">CGMCC 4.3508</strain>
    </source>
</reference>
<dbReference type="Proteomes" id="UP000638263">
    <property type="component" value="Unassembled WGS sequence"/>
</dbReference>
<feature type="compositionally biased region" description="Polar residues" evidence="1">
    <location>
        <begin position="12"/>
        <end position="22"/>
    </location>
</feature>
<accession>A0A917RSN6</accession>
<name>A0A917RSN6_9NOCA</name>
<evidence type="ECO:0000256" key="1">
    <source>
        <dbReference type="SAM" id="MobiDB-lite"/>
    </source>
</evidence>
<dbReference type="EMBL" id="BMMH01000008">
    <property type="protein sequence ID" value="GGL22199.1"/>
    <property type="molecule type" value="Genomic_DNA"/>
</dbReference>
<sequence>MGGPDHERPVTDRQSGFASQTVDSPAVVTVVRGVLPAGEFRVSGPAAVGSEVTSLLDRHLLAGENTALVRRSEGVVVFESAPVTEPWSYERWCDLNLSRSQGPGVICHRWQITESIGAELSEQAA</sequence>